<gene>
    <name evidence="3" type="primary">wapA_3</name>
    <name evidence="3" type="ORF">ERS137967_02059</name>
</gene>
<dbReference type="Pfam" id="PF03527">
    <property type="entry name" value="RHS"/>
    <property type="match status" value="1"/>
</dbReference>
<dbReference type="Proteomes" id="UP000040578">
    <property type="component" value="Unassembled WGS sequence"/>
</dbReference>
<dbReference type="InterPro" id="IPR050708">
    <property type="entry name" value="T6SS_VgrG/RHS"/>
</dbReference>
<protein>
    <submittedName>
        <fullName evidence="3">RHS/YD repeat-containing protein</fullName>
    </submittedName>
</protein>
<evidence type="ECO:0000313" key="4">
    <source>
        <dbReference type="Proteomes" id="UP000040578"/>
    </source>
</evidence>
<keyword evidence="4" id="KW-1185">Reference proteome</keyword>
<comment type="similarity">
    <text evidence="1">Belongs to the RHS family.</text>
</comment>
<dbReference type="InterPro" id="IPR022385">
    <property type="entry name" value="Rhs_assc_core"/>
</dbReference>
<evidence type="ECO:0000313" key="3">
    <source>
        <dbReference type="EMBL" id="CNE61334.1"/>
    </source>
</evidence>
<dbReference type="Gene3D" id="2.180.10.10">
    <property type="entry name" value="RHS repeat-associated core"/>
    <property type="match status" value="1"/>
</dbReference>
<evidence type="ECO:0000256" key="1">
    <source>
        <dbReference type="ARBA" id="ARBA00009455"/>
    </source>
</evidence>
<accession>A0ABM9SHI1</accession>
<dbReference type="EMBL" id="CPYD01000006">
    <property type="protein sequence ID" value="CNE61334.1"/>
    <property type="molecule type" value="Genomic_DNA"/>
</dbReference>
<dbReference type="InterPro" id="IPR001826">
    <property type="entry name" value="RHS"/>
</dbReference>
<proteinExistence type="inferred from homology"/>
<comment type="caution">
    <text evidence="3">The sequence shown here is derived from an EMBL/GenBank/DDBJ whole genome shotgun (WGS) entry which is preliminary data.</text>
</comment>
<dbReference type="PANTHER" id="PTHR32305:SF15">
    <property type="entry name" value="PROTEIN RHSA-RELATED"/>
    <property type="match status" value="1"/>
</dbReference>
<dbReference type="PANTHER" id="PTHR32305">
    <property type="match status" value="1"/>
</dbReference>
<reference evidence="3 4" key="1">
    <citation type="submission" date="2015-03" db="EMBL/GenBank/DDBJ databases">
        <authorList>
            <consortium name="Pathogen Informatics"/>
            <person name="Murphy D."/>
        </authorList>
    </citation>
    <scope>NUCLEOTIDE SEQUENCE [LARGE SCALE GENOMIC DNA]</scope>
    <source>
        <strain evidence="4">type strain: CIP110231</strain>
    </source>
</reference>
<evidence type="ECO:0000259" key="2">
    <source>
        <dbReference type="Pfam" id="PF03527"/>
    </source>
</evidence>
<dbReference type="Pfam" id="PF14414">
    <property type="entry name" value="WHH"/>
    <property type="match status" value="1"/>
</dbReference>
<sequence>MTHRQERHETHFLWQGLRLLQSHTADSQQTCCYDPNEAYTLLACIERRYGEDQLYWYHTDLNGSPQEVTNKQGDMVWSGQYGVFGQVTRQTDAMWRNLSKPLGQFRQPLRYAGQYLDEETGLHYNTYRYYAPEVGRFTTPDPIGLSGGLNLYQYAPNPLSWIDPWGLTGKPLNSPLIDKWIDKGGSVWQEIDTRTWVYQDNVGNVVRYPNGYPDFTPYEVQRVDVPDMKGNHRLGPSGDFGKANALAPNGAANLEVNTWHHHQNGVTMQEVPKDIHSNFTHRGGVSKIKKSCP</sequence>
<name>A0ABM9SHI1_9GAMM</name>
<dbReference type="NCBIfam" id="TIGR03696">
    <property type="entry name" value="Rhs_assc_core"/>
    <property type="match status" value="1"/>
</dbReference>
<organism evidence="3 4">
    <name type="scientific">Yersinia nurmii</name>
    <dbReference type="NCBI Taxonomy" id="685706"/>
    <lineage>
        <taxon>Bacteria</taxon>
        <taxon>Pseudomonadati</taxon>
        <taxon>Pseudomonadota</taxon>
        <taxon>Gammaproteobacteria</taxon>
        <taxon>Enterobacterales</taxon>
        <taxon>Yersiniaceae</taxon>
        <taxon>Yersinia</taxon>
    </lineage>
</organism>
<feature type="domain" description="RHS protein conserved region" evidence="2">
    <location>
        <begin position="55"/>
        <end position="90"/>
    </location>
</feature>
<dbReference type="InterPro" id="IPR032869">
    <property type="entry name" value="WHH_dom_containing"/>
</dbReference>